<reference evidence="2" key="1">
    <citation type="submission" date="2020-11" db="EMBL/GenBank/DDBJ databases">
        <authorList>
            <consortium name="DOE Joint Genome Institute"/>
            <person name="Ahrendt S."/>
            <person name="Riley R."/>
            <person name="Andreopoulos W."/>
            <person name="Labutti K."/>
            <person name="Pangilinan J."/>
            <person name="Ruiz-Duenas F.J."/>
            <person name="Barrasa J.M."/>
            <person name="Sanchez-Garcia M."/>
            <person name="Camarero S."/>
            <person name="Miyauchi S."/>
            <person name="Serrano A."/>
            <person name="Linde D."/>
            <person name="Babiker R."/>
            <person name="Drula E."/>
            <person name="Ayuso-Fernandez I."/>
            <person name="Pacheco R."/>
            <person name="Padilla G."/>
            <person name="Ferreira P."/>
            <person name="Barriuso J."/>
            <person name="Kellner H."/>
            <person name="Castanera R."/>
            <person name="Alfaro M."/>
            <person name="Ramirez L."/>
            <person name="Pisabarro A.G."/>
            <person name="Kuo A."/>
            <person name="Tritt A."/>
            <person name="Lipzen A."/>
            <person name="He G."/>
            <person name="Yan M."/>
            <person name="Ng V."/>
            <person name="Cullen D."/>
            <person name="Martin F."/>
            <person name="Rosso M.-N."/>
            <person name="Henrissat B."/>
            <person name="Hibbett D."/>
            <person name="Martinez A.T."/>
            <person name="Grigoriev I.V."/>
        </authorList>
    </citation>
    <scope>NUCLEOTIDE SEQUENCE</scope>
    <source>
        <strain evidence="2">CIRM-BRFM 674</strain>
    </source>
</reference>
<dbReference type="EMBL" id="MU155315">
    <property type="protein sequence ID" value="KAF9475871.1"/>
    <property type="molecule type" value="Genomic_DNA"/>
</dbReference>
<feature type="region of interest" description="Disordered" evidence="1">
    <location>
        <begin position="22"/>
        <end position="53"/>
    </location>
</feature>
<evidence type="ECO:0000313" key="3">
    <source>
        <dbReference type="Proteomes" id="UP000807469"/>
    </source>
</evidence>
<comment type="caution">
    <text evidence="2">The sequence shown here is derived from an EMBL/GenBank/DDBJ whole genome shotgun (WGS) entry which is preliminary data.</text>
</comment>
<sequence>MRDRDRTQCQWKTSTIGNRWMGWVEGAGNDMGEDSKSSESEADGGVQIDGGWF</sequence>
<evidence type="ECO:0000256" key="1">
    <source>
        <dbReference type="SAM" id="MobiDB-lite"/>
    </source>
</evidence>
<dbReference type="AlphaFoldDB" id="A0A9P5YVG4"/>
<dbReference type="Proteomes" id="UP000807469">
    <property type="component" value="Unassembled WGS sequence"/>
</dbReference>
<protein>
    <submittedName>
        <fullName evidence="2">Uncharacterized protein</fullName>
    </submittedName>
</protein>
<evidence type="ECO:0000313" key="2">
    <source>
        <dbReference type="EMBL" id="KAF9475871.1"/>
    </source>
</evidence>
<name>A0A9P5YVG4_9AGAR</name>
<organism evidence="2 3">
    <name type="scientific">Pholiota conissans</name>
    <dbReference type="NCBI Taxonomy" id="109636"/>
    <lineage>
        <taxon>Eukaryota</taxon>
        <taxon>Fungi</taxon>
        <taxon>Dikarya</taxon>
        <taxon>Basidiomycota</taxon>
        <taxon>Agaricomycotina</taxon>
        <taxon>Agaricomycetes</taxon>
        <taxon>Agaricomycetidae</taxon>
        <taxon>Agaricales</taxon>
        <taxon>Agaricineae</taxon>
        <taxon>Strophariaceae</taxon>
        <taxon>Pholiota</taxon>
    </lineage>
</organism>
<keyword evidence="3" id="KW-1185">Reference proteome</keyword>
<accession>A0A9P5YVG4</accession>
<gene>
    <name evidence="2" type="ORF">BDN70DRAFT_883134</name>
</gene>
<proteinExistence type="predicted"/>